<evidence type="ECO:0000259" key="1">
    <source>
        <dbReference type="PROSITE" id="PS50206"/>
    </source>
</evidence>
<dbReference type="InterPro" id="IPR001763">
    <property type="entry name" value="Rhodanese-like_dom"/>
</dbReference>
<dbReference type="Pfam" id="PF00581">
    <property type="entry name" value="Rhodanese"/>
    <property type="match status" value="1"/>
</dbReference>
<keyword evidence="3" id="KW-1185">Reference proteome</keyword>
<dbReference type="InterPro" id="IPR036873">
    <property type="entry name" value="Rhodanese-like_dom_sf"/>
</dbReference>
<organism evidence="2 3">
    <name type="scientific">Nitratireductor thuwali</name>
    <dbReference type="NCBI Taxonomy" id="2267699"/>
    <lineage>
        <taxon>Bacteria</taxon>
        <taxon>Pseudomonadati</taxon>
        <taxon>Pseudomonadota</taxon>
        <taxon>Alphaproteobacteria</taxon>
        <taxon>Hyphomicrobiales</taxon>
        <taxon>Phyllobacteriaceae</taxon>
        <taxon>Nitratireductor</taxon>
    </lineage>
</organism>
<dbReference type="InterPro" id="IPR018634">
    <property type="entry name" value="ChrB_C"/>
</dbReference>
<dbReference type="EC" id="2.8.1.1" evidence="2"/>
<evidence type="ECO:0000313" key="3">
    <source>
        <dbReference type="Proteomes" id="UP001342418"/>
    </source>
</evidence>
<dbReference type="Gene3D" id="3.40.250.10">
    <property type="entry name" value="Rhodanese-like domain"/>
    <property type="match status" value="1"/>
</dbReference>
<name>A0ABY5MMP3_9HYPH</name>
<evidence type="ECO:0000313" key="2">
    <source>
        <dbReference type="EMBL" id="UUP18411.1"/>
    </source>
</evidence>
<dbReference type="Pfam" id="PF09828">
    <property type="entry name" value="ChrB_C"/>
    <property type="match status" value="1"/>
</dbReference>
<reference evidence="2 3" key="1">
    <citation type="submission" date="2018-07" db="EMBL/GenBank/DDBJ databases">
        <title>Genome sequence of Nitratireductor thuwali#1536.</title>
        <authorList>
            <person name="Michoud G."/>
            <person name="Merlino G."/>
            <person name="Sefrji F.O."/>
            <person name="Daffonchio D."/>
        </authorList>
    </citation>
    <scope>NUCLEOTIDE SEQUENCE [LARGE SCALE GENOMIC DNA]</scope>
    <source>
        <strain evidence="3">Nit1536</strain>
    </source>
</reference>
<protein>
    <submittedName>
        <fullName evidence="2">Thiosulfate sulfurtransferase GlpE</fullName>
        <ecNumber evidence="2">2.8.1.1</ecNumber>
    </submittedName>
</protein>
<proteinExistence type="predicted"/>
<dbReference type="GO" id="GO:0004792">
    <property type="term" value="F:thiosulfate-cyanide sulfurtransferase activity"/>
    <property type="evidence" value="ECO:0007669"/>
    <property type="project" value="UniProtKB-EC"/>
</dbReference>
<accession>A0ABY5MMP3</accession>
<feature type="domain" description="Rhodanese" evidence="1">
    <location>
        <begin position="48"/>
        <end position="132"/>
    </location>
</feature>
<dbReference type="EMBL" id="CP030941">
    <property type="protein sequence ID" value="UUP18411.1"/>
    <property type="molecule type" value="Genomic_DNA"/>
</dbReference>
<keyword evidence="2" id="KW-0808">Transferase</keyword>
<gene>
    <name evidence="2" type="primary">glpE</name>
    <name evidence="2" type="ORF">NTH_02892</name>
</gene>
<sequence>MGIVISPRGASPSIASMKPVKRKDASCPLPPPYPSTIARLIGTPQCPTLIDVRTEEDFSADPRLVPGSGRRSHQDVQDWSGAIAGKTAIIICQQGKKLSEGAAAWLRNKGVAAESLEGGFEAWTAAGLPVVPVDRLPQTAALGGSVWVTRARPKIDRIACPWLIRRFIDPQAVFLFVAPQEVAAVGERFDAVPFDIEDVFWSHRGELCTFDVMVAELKLSTEPLLRLATMVRAADTGRLDLAPQAAGLLAASLGLSRMFANDLEQLEAGMLLYDAFYRWCRDATDENHNWPNAKGKSA</sequence>
<dbReference type="Proteomes" id="UP001342418">
    <property type="component" value="Chromosome"/>
</dbReference>
<dbReference type="SUPFAM" id="SSF52821">
    <property type="entry name" value="Rhodanese/Cell cycle control phosphatase"/>
    <property type="match status" value="1"/>
</dbReference>
<dbReference type="PROSITE" id="PS50206">
    <property type="entry name" value="RHODANESE_3"/>
    <property type="match status" value="1"/>
</dbReference>